<evidence type="ECO:0000313" key="2">
    <source>
        <dbReference type="EMBL" id="KAJ1172323.1"/>
    </source>
</evidence>
<dbReference type="EMBL" id="JANPWB010000007">
    <property type="protein sequence ID" value="KAJ1172323.1"/>
    <property type="molecule type" value="Genomic_DNA"/>
</dbReference>
<sequence length="87" mass="9697">MERDFATVPAPEPPNSQQIKEARVGIVKAGLPTSEARRADGTASGHKLVLVEHVPVWKALPLEEVFISSRLRQRPLERKRFLDESVG</sequence>
<evidence type="ECO:0000313" key="3">
    <source>
        <dbReference type="Proteomes" id="UP001066276"/>
    </source>
</evidence>
<comment type="caution">
    <text evidence="2">The sequence shown here is derived from an EMBL/GenBank/DDBJ whole genome shotgun (WGS) entry which is preliminary data.</text>
</comment>
<gene>
    <name evidence="2" type="ORF">NDU88_004170</name>
</gene>
<proteinExistence type="predicted"/>
<reference evidence="2" key="1">
    <citation type="journal article" date="2022" name="bioRxiv">
        <title>Sequencing and chromosome-scale assembly of the giantPleurodeles waltlgenome.</title>
        <authorList>
            <person name="Brown T."/>
            <person name="Elewa A."/>
            <person name="Iarovenko S."/>
            <person name="Subramanian E."/>
            <person name="Araus A.J."/>
            <person name="Petzold A."/>
            <person name="Susuki M."/>
            <person name="Suzuki K.-i.T."/>
            <person name="Hayashi T."/>
            <person name="Toyoda A."/>
            <person name="Oliveira C."/>
            <person name="Osipova E."/>
            <person name="Leigh N.D."/>
            <person name="Simon A."/>
            <person name="Yun M.H."/>
        </authorList>
    </citation>
    <scope>NUCLEOTIDE SEQUENCE</scope>
    <source>
        <strain evidence="2">20211129_DDA</strain>
        <tissue evidence="2">Liver</tissue>
    </source>
</reference>
<organism evidence="2 3">
    <name type="scientific">Pleurodeles waltl</name>
    <name type="common">Iberian ribbed newt</name>
    <dbReference type="NCBI Taxonomy" id="8319"/>
    <lineage>
        <taxon>Eukaryota</taxon>
        <taxon>Metazoa</taxon>
        <taxon>Chordata</taxon>
        <taxon>Craniata</taxon>
        <taxon>Vertebrata</taxon>
        <taxon>Euteleostomi</taxon>
        <taxon>Amphibia</taxon>
        <taxon>Batrachia</taxon>
        <taxon>Caudata</taxon>
        <taxon>Salamandroidea</taxon>
        <taxon>Salamandridae</taxon>
        <taxon>Pleurodelinae</taxon>
        <taxon>Pleurodeles</taxon>
    </lineage>
</organism>
<evidence type="ECO:0000256" key="1">
    <source>
        <dbReference type="SAM" id="MobiDB-lite"/>
    </source>
</evidence>
<feature type="region of interest" description="Disordered" evidence="1">
    <location>
        <begin position="1"/>
        <end position="22"/>
    </location>
</feature>
<keyword evidence="3" id="KW-1185">Reference proteome</keyword>
<protein>
    <submittedName>
        <fullName evidence="2">Uncharacterized protein</fullName>
    </submittedName>
</protein>
<accession>A0AAV7T751</accession>
<dbReference type="Proteomes" id="UP001066276">
    <property type="component" value="Chromosome 4_1"/>
</dbReference>
<name>A0AAV7T751_PLEWA</name>
<dbReference type="AlphaFoldDB" id="A0AAV7T751"/>